<accession>A0A5E8B0M4</accession>
<dbReference type="GO" id="GO:0051028">
    <property type="term" value="P:mRNA transport"/>
    <property type="evidence" value="ECO:0007669"/>
    <property type="project" value="UniProtKB-KW"/>
</dbReference>
<dbReference type="GeneID" id="43579287"/>
<dbReference type="GO" id="GO:0005846">
    <property type="term" value="C:nuclear cap binding complex"/>
    <property type="evidence" value="ECO:0007669"/>
    <property type="project" value="InterPro"/>
</dbReference>
<reference evidence="14 15" key="1">
    <citation type="submission" date="2019-09" db="EMBL/GenBank/DDBJ databases">
        <authorList>
            <person name="Brejova B."/>
        </authorList>
    </citation>
    <scope>NUCLEOTIDE SEQUENCE [LARGE SCALE GENOMIC DNA]</scope>
</reference>
<dbReference type="GO" id="GO:0006401">
    <property type="term" value="P:RNA catabolic process"/>
    <property type="evidence" value="ECO:0007669"/>
    <property type="project" value="UniProtKB-ARBA"/>
</dbReference>
<comment type="subcellular location">
    <subcellularLocation>
        <location evidence="1 11">Nucleus</location>
    </subcellularLocation>
</comment>
<keyword evidence="4" id="KW-0813">Transport</keyword>
<dbReference type="InterPro" id="IPR012677">
    <property type="entry name" value="Nucleotide-bd_a/b_plait_sf"/>
</dbReference>
<dbReference type="Proteomes" id="UP000398389">
    <property type="component" value="Unassembled WGS sequence"/>
</dbReference>
<dbReference type="AlphaFoldDB" id="A0A5E8B0M4"/>
<dbReference type="SMART" id="SM00360">
    <property type="entry name" value="RRM"/>
    <property type="match status" value="1"/>
</dbReference>
<dbReference type="PANTHER" id="PTHR18847:SF0">
    <property type="entry name" value="NUCLEAR CAP-BINDING PROTEIN SUBUNIT 2"/>
    <property type="match status" value="1"/>
</dbReference>
<evidence type="ECO:0000313" key="15">
    <source>
        <dbReference type="Proteomes" id="UP000398389"/>
    </source>
</evidence>
<feature type="compositionally biased region" description="Basic and acidic residues" evidence="12">
    <location>
        <begin position="144"/>
        <end position="153"/>
    </location>
</feature>
<proteinExistence type="inferred from homology"/>
<evidence type="ECO:0000313" key="14">
    <source>
        <dbReference type="EMBL" id="VVT44579.1"/>
    </source>
</evidence>
<dbReference type="EMBL" id="CABVLU010000001">
    <property type="protein sequence ID" value="VVT44579.1"/>
    <property type="molecule type" value="Genomic_DNA"/>
</dbReference>
<dbReference type="SUPFAM" id="SSF54928">
    <property type="entry name" value="RNA-binding domain, RBD"/>
    <property type="match status" value="1"/>
</dbReference>
<keyword evidence="5 11" id="KW-0507">mRNA processing</keyword>
<evidence type="ECO:0000256" key="12">
    <source>
        <dbReference type="SAM" id="MobiDB-lite"/>
    </source>
</evidence>
<dbReference type="GO" id="GO:0000339">
    <property type="term" value="F:RNA cap binding"/>
    <property type="evidence" value="ECO:0007669"/>
    <property type="project" value="InterPro"/>
</dbReference>
<dbReference type="RefSeq" id="XP_031851078.1">
    <property type="nucleotide sequence ID" value="XM_031995187.1"/>
</dbReference>
<dbReference type="InterPro" id="IPR035979">
    <property type="entry name" value="RBD_domain_sf"/>
</dbReference>
<comment type="similarity">
    <text evidence="2 11">Belongs to the RRM NCBP2 family.</text>
</comment>
<evidence type="ECO:0000256" key="3">
    <source>
        <dbReference type="ARBA" id="ARBA00019878"/>
    </source>
</evidence>
<evidence type="ECO:0000256" key="7">
    <source>
        <dbReference type="ARBA" id="ARBA00022884"/>
    </source>
</evidence>
<keyword evidence="6" id="KW-0509">mRNA transport</keyword>
<dbReference type="InterPro" id="IPR034148">
    <property type="entry name" value="NCBP2_RRM"/>
</dbReference>
<evidence type="ECO:0000256" key="11">
    <source>
        <dbReference type="RuleBase" id="RU364036"/>
    </source>
</evidence>
<gene>
    <name evidence="14" type="ORF">SAPINGB_P000463</name>
</gene>
<keyword evidence="7 10" id="KW-0694">RNA-binding</keyword>
<protein>
    <recommendedName>
        <fullName evidence="3 11">Nuclear cap-binding protein subunit 2</fullName>
    </recommendedName>
    <alternativeName>
        <fullName evidence="11">20 kDa nuclear cap-binding protein</fullName>
    </alternativeName>
</protein>
<keyword evidence="8 11" id="KW-0508">mRNA splicing</keyword>
<dbReference type="FunFam" id="3.30.70.330:FF:000538">
    <property type="entry name" value="Nuclear cap-binding protein subunit 2"/>
    <property type="match status" value="1"/>
</dbReference>
<dbReference type="CDD" id="cd12240">
    <property type="entry name" value="RRM_NCBP2"/>
    <property type="match status" value="1"/>
</dbReference>
<sequence>MSRPRITIDTFARNSAERLDGPSTYFINKASRGNDEAKRDLAKLSTTRTLYIGNLSFYTTEEQIFELFSKAGSIARIIMGLDRIKGTPCGFCFVEYESHRDTLHALRYLQDSYLDERAISIDLDSGFVEGRQYGRGYFGGQIQDQDRSNDDPCRGGWGQRYYN</sequence>
<evidence type="ECO:0000256" key="9">
    <source>
        <dbReference type="ARBA" id="ARBA00023242"/>
    </source>
</evidence>
<dbReference type="GO" id="GO:0045292">
    <property type="term" value="P:mRNA cis splicing, via spliceosome"/>
    <property type="evidence" value="ECO:0007669"/>
    <property type="project" value="InterPro"/>
</dbReference>
<dbReference type="PROSITE" id="PS50102">
    <property type="entry name" value="RRM"/>
    <property type="match status" value="1"/>
</dbReference>
<name>A0A5E8B0M4_9ASCO</name>
<dbReference type="InterPro" id="IPR027157">
    <property type="entry name" value="NCBP2"/>
</dbReference>
<evidence type="ECO:0000256" key="4">
    <source>
        <dbReference type="ARBA" id="ARBA00022448"/>
    </source>
</evidence>
<feature type="region of interest" description="Disordered" evidence="12">
    <location>
        <begin position="139"/>
        <end position="163"/>
    </location>
</feature>
<evidence type="ECO:0000256" key="5">
    <source>
        <dbReference type="ARBA" id="ARBA00022664"/>
    </source>
</evidence>
<evidence type="ECO:0000256" key="2">
    <source>
        <dbReference type="ARBA" id="ARBA00010725"/>
    </source>
</evidence>
<dbReference type="PANTHER" id="PTHR18847">
    <property type="entry name" value="20 KD NUCLEAR CAP BINDING PROTEIN"/>
    <property type="match status" value="1"/>
</dbReference>
<dbReference type="OrthoDB" id="201398at2759"/>
<keyword evidence="15" id="KW-1185">Reference proteome</keyword>
<evidence type="ECO:0000256" key="10">
    <source>
        <dbReference type="PROSITE-ProRule" id="PRU00176"/>
    </source>
</evidence>
<evidence type="ECO:0000256" key="8">
    <source>
        <dbReference type="ARBA" id="ARBA00023187"/>
    </source>
</evidence>
<keyword evidence="9 11" id="KW-0539">Nucleus</keyword>
<evidence type="ECO:0000259" key="13">
    <source>
        <dbReference type="PROSITE" id="PS50102"/>
    </source>
</evidence>
<dbReference type="InterPro" id="IPR000504">
    <property type="entry name" value="RRM_dom"/>
</dbReference>
<evidence type="ECO:0000256" key="6">
    <source>
        <dbReference type="ARBA" id="ARBA00022816"/>
    </source>
</evidence>
<dbReference type="Pfam" id="PF00076">
    <property type="entry name" value="RRM_1"/>
    <property type="match status" value="1"/>
</dbReference>
<organism evidence="14 15">
    <name type="scientific">Magnusiomyces paraingens</name>
    <dbReference type="NCBI Taxonomy" id="2606893"/>
    <lineage>
        <taxon>Eukaryota</taxon>
        <taxon>Fungi</taxon>
        <taxon>Dikarya</taxon>
        <taxon>Ascomycota</taxon>
        <taxon>Saccharomycotina</taxon>
        <taxon>Dipodascomycetes</taxon>
        <taxon>Dipodascales</taxon>
        <taxon>Dipodascaceae</taxon>
        <taxon>Magnusiomyces</taxon>
    </lineage>
</organism>
<feature type="domain" description="RRM" evidence="13">
    <location>
        <begin position="48"/>
        <end position="126"/>
    </location>
</feature>
<dbReference type="GO" id="GO:0005634">
    <property type="term" value="C:nucleus"/>
    <property type="evidence" value="ECO:0007669"/>
    <property type="project" value="UniProtKB-SubCell"/>
</dbReference>
<dbReference type="Gene3D" id="3.30.70.330">
    <property type="match status" value="1"/>
</dbReference>
<evidence type="ECO:0000256" key="1">
    <source>
        <dbReference type="ARBA" id="ARBA00004123"/>
    </source>
</evidence>